<dbReference type="SUPFAM" id="SSF53756">
    <property type="entry name" value="UDP-Glycosyltransferase/glycogen phosphorylase"/>
    <property type="match status" value="1"/>
</dbReference>
<proteinExistence type="inferred from homology"/>
<evidence type="ECO:0000256" key="1">
    <source>
        <dbReference type="ARBA" id="ARBA00006739"/>
    </source>
</evidence>
<gene>
    <name evidence="5" type="ORF">SAMN05444142_101180</name>
</gene>
<dbReference type="AlphaFoldDB" id="A0A1H0CR15"/>
<dbReference type="Pfam" id="PF00535">
    <property type="entry name" value="Glycos_transf_2"/>
    <property type="match status" value="1"/>
</dbReference>
<evidence type="ECO:0000313" key="5">
    <source>
        <dbReference type="EMBL" id="SHJ41667.1"/>
    </source>
</evidence>
<dbReference type="RefSeq" id="WP_149786905.1">
    <property type="nucleotide sequence ID" value="NZ_FNIO01000001.1"/>
</dbReference>
<evidence type="ECO:0000256" key="2">
    <source>
        <dbReference type="ARBA" id="ARBA00022676"/>
    </source>
</evidence>
<protein>
    <submittedName>
        <fullName evidence="5">Glycosyltransferase, GT2 family</fullName>
    </submittedName>
</protein>
<organism evidence="5 6">
    <name type="scientific">Lutimaribacter pacificus</name>
    <dbReference type="NCBI Taxonomy" id="391948"/>
    <lineage>
        <taxon>Bacteria</taxon>
        <taxon>Pseudomonadati</taxon>
        <taxon>Pseudomonadota</taxon>
        <taxon>Alphaproteobacteria</taxon>
        <taxon>Rhodobacterales</taxon>
        <taxon>Roseobacteraceae</taxon>
        <taxon>Lutimaribacter</taxon>
    </lineage>
</organism>
<keyword evidence="3 5" id="KW-0808">Transferase</keyword>
<dbReference type="GO" id="GO:0016757">
    <property type="term" value="F:glycosyltransferase activity"/>
    <property type="evidence" value="ECO:0007669"/>
    <property type="project" value="UniProtKB-KW"/>
</dbReference>
<dbReference type="InterPro" id="IPR001173">
    <property type="entry name" value="Glyco_trans_2-like"/>
</dbReference>
<keyword evidence="6" id="KW-1185">Reference proteome</keyword>
<evidence type="ECO:0000313" key="6">
    <source>
        <dbReference type="Proteomes" id="UP000324252"/>
    </source>
</evidence>
<feature type="domain" description="Glycosyltransferase 2-like" evidence="4">
    <location>
        <begin position="94"/>
        <end position="215"/>
    </location>
</feature>
<accession>A0A1H0CR15</accession>
<keyword evidence="2" id="KW-0328">Glycosyltransferase</keyword>
<dbReference type="EMBL" id="FQZZ01000001">
    <property type="protein sequence ID" value="SHJ41667.1"/>
    <property type="molecule type" value="Genomic_DNA"/>
</dbReference>
<dbReference type="Proteomes" id="UP000324252">
    <property type="component" value="Unassembled WGS sequence"/>
</dbReference>
<evidence type="ECO:0000256" key="3">
    <source>
        <dbReference type="ARBA" id="ARBA00022679"/>
    </source>
</evidence>
<dbReference type="Gene3D" id="3.90.550.10">
    <property type="entry name" value="Spore Coat Polysaccharide Biosynthesis Protein SpsA, Chain A"/>
    <property type="match status" value="1"/>
</dbReference>
<dbReference type="PANTHER" id="PTHR43179">
    <property type="entry name" value="RHAMNOSYLTRANSFERASE WBBL"/>
    <property type="match status" value="1"/>
</dbReference>
<dbReference type="PANTHER" id="PTHR43179:SF12">
    <property type="entry name" value="GALACTOFURANOSYLTRANSFERASE GLFT2"/>
    <property type="match status" value="1"/>
</dbReference>
<name>A0A1H0CR15_9RHOB</name>
<dbReference type="Gene3D" id="3.40.50.2000">
    <property type="entry name" value="Glycogen Phosphorylase B"/>
    <property type="match status" value="1"/>
</dbReference>
<sequence length="718" mass="75947">MLRRIQALFARYAARHARPGPAGGLARTGLLLRFLRDGAGALPAVLRWFRHRDPAARAEVKARLGLGPPDAVLRVDPGFLDGGGAGVRADTAITIVMPVHNAFAMVQEALARVARHTELPWRLVLVEDGSTDPRVRPWLRDWAAAQGARVRLLENARNLGFVGSVNRALGVARGYGDPVVLLNSDAMVPAGWAARLVAPMLADTGVASVTPMSNDAELLSVPVPCRATALRAGEGDAIDAVARRFDPGAQIVAAPTGVGFCMALSPRFLALVPGFDPAFGRGYGEEVDWCQKVQALGGRHLCLPGLFVEHRGGASFGAEKQALLRASGAILSARYPGFDASVDGFLRADPLRGPRLALALGWAAARVRGRVPVYLGHAMGGGAERDLERRVARDVAGKGAAVVLRVGGALRWQIELHSDAGVTAGGCDSADGVRAFLALLPARRVVYSCAVGAADPLEVPALLNALAGGAAHRLEVLVHDYLPVSPSYTLLGADGIYDGVPQPGDEGRAHRFRQRDGRVVGLAEWRACWGAMIAAADRVELFSEASRAIMAGAFPDAAGRMRVNPHRPLAQIPRIDARAGPRPVIGVLGHIGLHKGAGVLAGMARRRRARLVVIGDLDPAHALRSPAHVHGAYTHDELPGLVARYGITCWLIPSVWPETFSFATHEAVATGLPVFCFELGAQAEAVRRAGRGAVVPLRRGGDPAGDMLDAILRHEARQ</sequence>
<reference evidence="5 6" key="1">
    <citation type="submission" date="2016-11" db="EMBL/GenBank/DDBJ databases">
        <authorList>
            <person name="Varghese N."/>
            <person name="Submissions S."/>
        </authorList>
    </citation>
    <scope>NUCLEOTIDE SEQUENCE [LARGE SCALE GENOMIC DNA]</scope>
    <source>
        <strain evidence="5 6">DSM 29620</strain>
    </source>
</reference>
<comment type="similarity">
    <text evidence="1">Belongs to the glycosyltransferase 2 family.</text>
</comment>
<dbReference type="OrthoDB" id="9771846at2"/>
<dbReference type="SUPFAM" id="SSF53448">
    <property type="entry name" value="Nucleotide-diphospho-sugar transferases"/>
    <property type="match status" value="1"/>
</dbReference>
<dbReference type="InterPro" id="IPR029044">
    <property type="entry name" value="Nucleotide-diphossugar_trans"/>
</dbReference>
<evidence type="ECO:0000259" key="4">
    <source>
        <dbReference type="Pfam" id="PF00535"/>
    </source>
</evidence>